<evidence type="ECO:0000256" key="5">
    <source>
        <dbReference type="ARBA" id="ARBA00023460"/>
    </source>
</evidence>
<dbReference type="InterPro" id="IPR050576">
    <property type="entry name" value="Cilia_flagella_integrity"/>
</dbReference>
<comment type="similarity">
    <text evidence="5">Belongs to the SDS22 family.</text>
</comment>
<keyword evidence="3" id="KW-0677">Repeat</keyword>
<dbReference type="Gene3D" id="3.80.10.10">
    <property type="entry name" value="Ribonuclease Inhibitor"/>
    <property type="match status" value="3"/>
</dbReference>
<dbReference type="PANTHER" id="PTHR45973:SF23">
    <property type="entry name" value="PROTEIN PHOSPHATASE 1 REGULATORY SUBUNIT 7"/>
    <property type="match status" value="1"/>
</dbReference>
<dbReference type="InterPro" id="IPR001611">
    <property type="entry name" value="Leu-rich_rpt"/>
</dbReference>
<dbReference type="Pfam" id="PF13855">
    <property type="entry name" value="LRR_8"/>
    <property type="match status" value="2"/>
</dbReference>
<organism evidence="6 7">
    <name type="scientific">Klebsormidium nitens</name>
    <name type="common">Green alga</name>
    <name type="synonym">Ulothrix nitens</name>
    <dbReference type="NCBI Taxonomy" id="105231"/>
    <lineage>
        <taxon>Eukaryota</taxon>
        <taxon>Viridiplantae</taxon>
        <taxon>Streptophyta</taxon>
        <taxon>Klebsormidiophyceae</taxon>
        <taxon>Klebsormidiales</taxon>
        <taxon>Klebsormidiaceae</taxon>
        <taxon>Klebsormidium</taxon>
    </lineage>
</organism>
<evidence type="ECO:0000256" key="1">
    <source>
        <dbReference type="ARBA" id="ARBA00004123"/>
    </source>
</evidence>
<dbReference type="SMART" id="SM00364">
    <property type="entry name" value="LRR_BAC"/>
    <property type="match status" value="5"/>
</dbReference>
<dbReference type="InterPro" id="IPR003591">
    <property type="entry name" value="Leu-rich_rpt_typical-subtyp"/>
</dbReference>
<dbReference type="PANTHER" id="PTHR45973">
    <property type="entry name" value="PROTEIN PHOSPHATASE 1 REGULATORY SUBUNIT SDS22-RELATED"/>
    <property type="match status" value="1"/>
</dbReference>
<dbReference type="FunFam" id="3.80.10.10:FF:000312">
    <property type="entry name" value="Protein phosphatases pp1 regulatory subunit, putative"/>
    <property type="match status" value="1"/>
</dbReference>
<name>A0A1Y1I710_KLENI</name>
<evidence type="ECO:0000313" key="7">
    <source>
        <dbReference type="Proteomes" id="UP000054558"/>
    </source>
</evidence>
<dbReference type="InterPro" id="IPR025875">
    <property type="entry name" value="Leu-rich_rpt_4"/>
</dbReference>
<dbReference type="SUPFAM" id="SSF52058">
    <property type="entry name" value="L domain-like"/>
    <property type="match status" value="1"/>
</dbReference>
<dbReference type="AlphaFoldDB" id="A0A1Y1I710"/>
<evidence type="ECO:0000256" key="4">
    <source>
        <dbReference type="ARBA" id="ARBA00023242"/>
    </source>
</evidence>
<proteinExistence type="inferred from homology"/>
<dbReference type="STRING" id="105231.A0A1Y1I710"/>
<evidence type="ECO:0000256" key="3">
    <source>
        <dbReference type="ARBA" id="ARBA00022737"/>
    </source>
</evidence>
<evidence type="ECO:0000256" key="2">
    <source>
        <dbReference type="ARBA" id="ARBA00022614"/>
    </source>
</evidence>
<gene>
    <name evidence="6" type="ORF">KFL_003090020</name>
</gene>
<dbReference type="GO" id="GO:0005737">
    <property type="term" value="C:cytoplasm"/>
    <property type="evidence" value="ECO:0000318"/>
    <property type="project" value="GO_Central"/>
</dbReference>
<dbReference type="Pfam" id="PF12799">
    <property type="entry name" value="LRR_4"/>
    <property type="match status" value="2"/>
</dbReference>
<dbReference type="OMA" id="EVWASYN"/>
<dbReference type="SMART" id="SM00365">
    <property type="entry name" value="LRR_SD22"/>
    <property type="match status" value="10"/>
</dbReference>
<accession>A0A1Y1I710</accession>
<protein>
    <submittedName>
        <fullName evidence="6">Uncharacterized protein</fullName>
    </submittedName>
</protein>
<dbReference type="EMBL" id="DF237258">
    <property type="protein sequence ID" value="GAQ86745.1"/>
    <property type="molecule type" value="Genomic_DNA"/>
</dbReference>
<dbReference type="Proteomes" id="UP000054558">
    <property type="component" value="Unassembled WGS sequence"/>
</dbReference>
<keyword evidence="7" id="KW-1185">Reference proteome</keyword>
<dbReference type="InterPro" id="IPR032675">
    <property type="entry name" value="LRR_dom_sf"/>
</dbReference>
<dbReference type="OrthoDB" id="266138at2759"/>
<dbReference type="SMART" id="SM00369">
    <property type="entry name" value="LRR_TYP"/>
    <property type="match status" value="8"/>
</dbReference>
<dbReference type="SMART" id="SM00368">
    <property type="entry name" value="LRR_RI"/>
    <property type="match status" value="4"/>
</dbReference>
<keyword evidence="2" id="KW-0433">Leucine-rich repeat</keyword>
<keyword evidence="4" id="KW-0539">Nucleus</keyword>
<sequence>MAAEEGTDMEAILDLTGSQLRSWEDILLTPHLTELDLTTNRLTTIDPAIGTLTSLRKLSLRQNLLTTEAVAPLGQYTALHNLTELVLHDNKITQLPDLRHFTALTSLDVSFNELSELAGVEHLPSSLKQLYFAKNEIGTLPSLSHLSHLEILELGSNKIKVMSGLGGLPALRELWLGRNKIREIDLGGLTGLVRLSLQSNRLTHIAGLEGCAGLEELYLSHNGINTLEGLDGLARLRILDVSANRVDRVQGLEHLTRLEDLWLNDNQIPSLAGLGVALVGCTGTLTTLYLENNPAAKDPQYVLKLREQLPNLRQLDAIML</sequence>
<comment type="subcellular location">
    <subcellularLocation>
        <location evidence="1">Nucleus</location>
    </subcellularLocation>
</comment>
<evidence type="ECO:0000313" key="6">
    <source>
        <dbReference type="EMBL" id="GAQ86745.1"/>
    </source>
</evidence>
<dbReference type="GO" id="GO:0005634">
    <property type="term" value="C:nucleus"/>
    <property type="evidence" value="ECO:0007669"/>
    <property type="project" value="UniProtKB-SubCell"/>
</dbReference>
<reference evidence="6 7" key="1">
    <citation type="journal article" date="2014" name="Nat. Commun.">
        <title>Klebsormidium flaccidum genome reveals primary factors for plant terrestrial adaptation.</title>
        <authorList>
            <person name="Hori K."/>
            <person name="Maruyama F."/>
            <person name="Fujisawa T."/>
            <person name="Togashi T."/>
            <person name="Yamamoto N."/>
            <person name="Seo M."/>
            <person name="Sato S."/>
            <person name="Yamada T."/>
            <person name="Mori H."/>
            <person name="Tajima N."/>
            <person name="Moriyama T."/>
            <person name="Ikeuchi M."/>
            <person name="Watanabe M."/>
            <person name="Wada H."/>
            <person name="Kobayashi K."/>
            <person name="Saito M."/>
            <person name="Masuda T."/>
            <person name="Sasaki-Sekimoto Y."/>
            <person name="Mashiguchi K."/>
            <person name="Awai K."/>
            <person name="Shimojima M."/>
            <person name="Masuda S."/>
            <person name="Iwai M."/>
            <person name="Nobusawa T."/>
            <person name="Narise T."/>
            <person name="Kondo S."/>
            <person name="Saito H."/>
            <person name="Sato R."/>
            <person name="Murakawa M."/>
            <person name="Ihara Y."/>
            <person name="Oshima-Yamada Y."/>
            <person name="Ohtaka K."/>
            <person name="Satoh M."/>
            <person name="Sonobe K."/>
            <person name="Ishii M."/>
            <person name="Ohtani R."/>
            <person name="Kanamori-Sato M."/>
            <person name="Honoki R."/>
            <person name="Miyazaki D."/>
            <person name="Mochizuki H."/>
            <person name="Umetsu J."/>
            <person name="Higashi K."/>
            <person name="Shibata D."/>
            <person name="Kamiya Y."/>
            <person name="Sato N."/>
            <person name="Nakamura Y."/>
            <person name="Tabata S."/>
            <person name="Ida S."/>
            <person name="Kurokawa K."/>
            <person name="Ohta H."/>
        </authorList>
    </citation>
    <scope>NUCLEOTIDE SEQUENCE [LARGE SCALE GENOMIC DNA]</scope>
    <source>
        <strain evidence="6 7">NIES-2285</strain>
    </source>
</reference>
<dbReference type="PROSITE" id="PS51450">
    <property type="entry name" value="LRR"/>
    <property type="match status" value="9"/>
</dbReference>